<evidence type="ECO:0000256" key="1">
    <source>
        <dbReference type="ARBA" id="ARBA00043985"/>
    </source>
</evidence>
<gene>
    <name evidence="3" type="ORF">OWO78_22825</name>
</gene>
<evidence type="ECO:0000313" key="4">
    <source>
        <dbReference type="Proteomes" id="UP001174229"/>
    </source>
</evidence>
<dbReference type="RefSeq" id="WP_000511930.1">
    <property type="nucleotide sequence ID" value="NZ_CP099450.1"/>
</dbReference>
<feature type="coiled-coil region" evidence="2">
    <location>
        <begin position="108"/>
        <end position="135"/>
    </location>
</feature>
<accession>A0AAP5G3P1</accession>
<evidence type="ECO:0000256" key="2">
    <source>
        <dbReference type="SAM" id="Coils"/>
    </source>
</evidence>
<evidence type="ECO:0000313" key="3">
    <source>
        <dbReference type="EMBL" id="MDK7394196.1"/>
    </source>
</evidence>
<dbReference type="AlphaFoldDB" id="A0AAP5G3P1"/>
<dbReference type="Proteomes" id="UP001174229">
    <property type="component" value="Unassembled WGS sequence"/>
</dbReference>
<dbReference type="EMBL" id="JAPNPE010000013">
    <property type="protein sequence ID" value="MDK7394196.1"/>
    <property type="molecule type" value="Genomic_DNA"/>
</dbReference>
<dbReference type="Pfam" id="PF04012">
    <property type="entry name" value="PspA_IM30"/>
    <property type="match status" value="1"/>
</dbReference>
<name>A0AAP5G3P1_9BACI</name>
<organism evidence="3 4">
    <name type="scientific">Bacillus pacificus</name>
    <dbReference type="NCBI Taxonomy" id="2026187"/>
    <lineage>
        <taxon>Bacteria</taxon>
        <taxon>Bacillati</taxon>
        <taxon>Bacillota</taxon>
        <taxon>Bacilli</taxon>
        <taxon>Bacillales</taxon>
        <taxon>Bacillaceae</taxon>
        <taxon>Bacillus</taxon>
        <taxon>Bacillus cereus group</taxon>
    </lineage>
</organism>
<sequence>MGILKRIKNIVVADVHETLDKLENPVSMLKQYLRETEKQITKAQKALSHQYYLENKYKALISETDALIAKRTRQAELAVSRGEDHMAQLALQEKISNEKKAELYRKQYEVTKEQTAKLYEQIDKLQEKYEELQYKELVLVSRLNAARAIKESNAAIDSFHTESTAKGFARIESYVQKLEAETAASSYFYNLKAPNQQELLDQNLQEEVKRELEKLKEIKVSL</sequence>
<dbReference type="InterPro" id="IPR007157">
    <property type="entry name" value="PspA_VIPP1"/>
</dbReference>
<dbReference type="PANTHER" id="PTHR31088:SF6">
    <property type="entry name" value="PHAGE SHOCK PROTEIN A"/>
    <property type="match status" value="1"/>
</dbReference>
<reference evidence="3" key="1">
    <citation type="submission" date="2022-11" db="EMBL/GenBank/DDBJ databases">
        <title>WGS-based characterization of Bacillus cereus isolated from food &amp; feed additives.</title>
        <authorList>
            <person name="Bogaerts B."/>
            <person name="Fraiture M.-A."/>
            <person name="Roosens N.H.C."/>
            <person name="De Keersmaecker S.C.J."/>
            <person name="Vanneste K."/>
        </authorList>
    </citation>
    <scope>NUCLEOTIDE SEQUENCE</scope>
    <source>
        <strain evidence="3">74.2</strain>
    </source>
</reference>
<keyword evidence="2" id="KW-0175">Coiled coil</keyword>
<comment type="caution">
    <text evidence="3">The sequence shown here is derived from an EMBL/GenBank/DDBJ whole genome shotgun (WGS) entry which is preliminary data.</text>
</comment>
<dbReference type="PANTHER" id="PTHR31088">
    <property type="entry name" value="MEMBRANE-ASSOCIATED PROTEIN VIPP1, CHLOROPLASTIC"/>
    <property type="match status" value="1"/>
</dbReference>
<comment type="similarity">
    <text evidence="1">Belongs to the PspA/Vipp/IM30 family.</text>
</comment>
<proteinExistence type="inferred from homology"/>
<protein>
    <submittedName>
        <fullName evidence="3">PspA/IM30 family protein</fullName>
    </submittedName>
</protein>